<dbReference type="GO" id="GO:0005829">
    <property type="term" value="C:cytosol"/>
    <property type="evidence" value="ECO:0007669"/>
    <property type="project" value="TreeGrafter"/>
</dbReference>
<dbReference type="PANTHER" id="PTHR43055:SF1">
    <property type="entry name" value="FORMATE-DEPENDENT PHOSPHORIBOSYLGLYCINAMIDE FORMYLTRANSFERASE"/>
    <property type="match status" value="1"/>
</dbReference>
<dbReference type="InterPro" id="IPR011761">
    <property type="entry name" value="ATP-grasp"/>
</dbReference>
<keyword evidence="2 4" id="KW-0547">Nucleotide-binding</keyword>
<accession>A0A517MR66</accession>
<dbReference type="RefSeq" id="WP_145057547.1">
    <property type="nucleotide sequence ID" value="NZ_CP036263.1"/>
</dbReference>
<dbReference type="Gene3D" id="3.30.470.20">
    <property type="entry name" value="ATP-grasp fold, B domain"/>
    <property type="match status" value="1"/>
</dbReference>
<dbReference type="GO" id="GO:0005524">
    <property type="term" value="F:ATP binding"/>
    <property type="evidence" value="ECO:0007669"/>
    <property type="project" value="UniProtKB-UniRule"/>
</dbReference>
<evidence type="ECO:0000256" key="1">
    <source>
        <dbReference type="ARBA" id="ARBA00022598"/>
    </source>
</evidence>
<keyword evidence="3 4" id="KW-0067">ATP-binding</keyword>
<dbReference type="Proteomes" id="UP000319852">
    <property type="component" value="Chromosome"/>
</dbReference>
<dbReference type="SUPFAM" id="SSF56059">
    <property type="entry name" value="Glutathione synthetase ATP-binding domain-like"/>
    <property type="match status" value="1"/>
</dbReference>
<evidence type="ECO:0000313" key="7">
    <source>
        <dbReference type="Proteomes" id="UP000319852"/>
    </source>
</evidence>
<dbReference type="KEGG" id="amob:HG15A2_05480"/>
<reference evidence="6 7" key="1">
    <citation type="submission" date="2019-02" db="EMBL/GenBank/DDBJ databases">
        <title>Deep-cultivation of Planctomycetes and their phenomic and genomic characterization uncovers novel biology.</title>
        <authorList>
            <person name="Wiegand S."/>
            <person name="Jogler M."/>
            <person name="Boedeker C."/>
            <person name="Pinto D."/>
            <person name="Vollmers J."/>
            <person name="Rivas-Marin E."/>
            <person name="Kohn T."/>
            <person name="Peeters S.H."/>
            <person name="Heuer A."/>
            <person name="Rast P."/>
            <person name="Oberbeckmann S."/>
            <person name="Bunk B."/>
            <person name="Jeske O."/>
            <person name="Meyerdierks A."/>
            <person name="Storesund J.E."/>
            <person name="Kallscheuer N."/>
            <person name="Luecker S."/>
            <person name="Lage O.M."/>
            <person name="Pohl T."/>
            <person name="Merkel B.J."/>
            <person name="Hornburger P."/>
            <person name="Mueller R.-W."/>
            <person name="Bruemmer F."/>
            <person name="Labrenz M."/>
            <person name="Spormann A.M."/>
            <person name="Op den Camp H."/>
            <person name="Overmann J."/>
            <person name="Amann R."/>
            <person name="Jetten M.S.M."/>
            <person name="Mascher T."/>
            <person name="Medema M.H."/>
            <person name="Devos D.P."/>
            <person name="Kaster A.-K."/>
            <person name="Ovreas L."/>
            <person name="Rohde M."/>
            <person name="Galperin M.Y."/>
            <person name="Jogler C."/>
        </authorList>
    </citation>
    <scope>NUCLEOTIDE SEQUENCE [LARGE SCALE GENOMIC DNA]</scope>
    <source>
        <strain evidence="6 7">HG15A2</strain>
    </source>
</reference>
<keyword evidence="1" id="KW-0436">Ligase</keyword>
<evidence type="ECO:0000256" key="2">
    <source>
        <dbReference type="ARBA" id="ARBA00022741"/>
    </source>
</evidence>
<proteinExistence type="predicted"/>
<evidence type="ECO:0000259" key="5">
    <source>
        <dbReference type="PROSITE" id="PS50975"/>
    </source>
</evidence>
<feature type="domain" description="ATP-grasp" evidence="5">
    <location>
        <begin position="97"/>
        <end position="285"/>
    </location>
</feature>
<dbReference type="PROSITE" id="PS50975">
    <property type="entry name" value="ATP_GRASP"/>
    <property type="match status" value="1"/>
</dbReference>
<dbReference type="AlphaFoldDB" id="A0A517MR66"/>
<name>A0A517MR66_9BACT</name>
<dbReference type="EMBL" id="CP036263">
    <property type="protein sequence ID" value="QDS97287.1"/>
    <property type="molecule type" value="Genomic_DNA"/>
</dbReference>
<dbReference type="PANTHER" id="PTHR43055">
    <property type="entry name" value="FORMATE-DEPENDENT PHOSPHORIBOSYLGLYCINAMIDE FORMYLTRANSFERASE"/>
    <property type="match status" value="1"/>
</dbReference>
<gene>
    <name evidence="6" type="ORF">HG15A2_05480</name>
</gene>
<dbReference type="GO" id="GO:0046872">
    <property type="term" value="F:metal ion binding"/>
    <property type="evidence" value="ECO:0007669"/>
    <property type="project" value="InterPro"/>
</dbReference>
<protein>
    <submittedName>
        <fullName evidence="6">Carbamoyl phosphate synthase large subunit</fullName>
    </submittedName>
</protein>
<dbReference type="OrthoDB" id="1804072at2"/>
<evidence type="ECO:0000313" key="6">
    <source>
        <dbReference type="EMBL" id="QDS97287.1"/>
    </source>
</evidence>
<dbReference type="GO" id="GO:0016874">
    <property type="term" value="F:ligase activity"/>
    <property type="evidence" value="ECO:0007669"/>
    <property type="project" value="UniProtKB-KW"/>
</dbReference>
<dbReference type="InterPro" id="IPR003806">
    <property type="entry name" value="ATP-grasp_PylC-type"/>
</dbReference>
<evidence type="ECO:0000256" key="3">
    <source>
        <dbReference type="ARBA" id="ARBA00022840"/>
    </source>
</evidence>
<keyword evidence="7" id="KW-1185">Reference proteome</keyword>
<sequence>MADRMPSSNVPPLRRLAIVGASARAAAYSAIRAGYEVVICDLFADADLRVLGVEVSEADDYPNDFLGWLVEQSCDGWLYTGGLENFPALVDRMASCKKLLGNTGDQLSKARSPTALAKLFPKNFPPTLATSRGLPTDGSWLAKSYCGAGGSGVRVHTDSGSTQAPFYQKRIDGKQSSATFVANGKQATLLGVTEQLIGEPWTGADEFQYCGSITGLELSSSTLQLVERIGQTLAMEFGLQGIFGIDFILEDEQIWLLEVNPRWPASLELLEQAGQFSGIALHVAACWEEELPGESFLFPSEEILGKAILFTPSDICISKKFTSDCLTNRGTIEVPQIADIPNFGTIIPAGRPVCTVFATGENWAEVRGDLQGKIKRPFEGISTASQLNG</sequence>
<evidence type="ECO:0000256" key="4">
    <source>
        <dbReference type="PROSITE-ProRule" id="PRU00409"/>
    </source>
</evidence>
<dbReference type="Pfam" id="PF02655">
    <property type="entry name" value="ATP-grasp_3"/>
    <property type="match status" value="1"/>
</dbReference>
<organism evidence="6 7">
    <name type="scientific">Adhaeretor mobilis</name>
    <dbReference type="NCBI Taxonomy" id="1930276"/>
    <lineage>
        <taxon>Bacteria</taxon>
        <taxon>Pseudomonadati</taxon>
        <taxon>Planctomycetota</taxon>
        <taxon>Planctomycetia</taxon>
        <taxon>Pirellulales</taxon>
        <taxon>Lacipirellulaceae</taxon>
        <taxon>Adhaeretor</taxon>
    </lineage>
</organism>